<dbReference type="GO" id="GO:1990918">
    <property type="term" value="P:double-strand break repair involved in meiotic recombination"/>
    <property type="evidence" value="ECO:0007669"/>
    <property type="project" value="TreeGrafter"/>
</dbReference>
<feature type="region of interest" description="Disordered" evidence="6">
    <location>
        <begin position="1398"/>
        <end position="1451"/>
    </location>
</feature>
<dbReference type="InterPro" id="IPR029448">
    <property type="entry name" value="FANCD2"/>
</dbReference>
<reference evidence="7 8" key="1">
    <citation type="journal article" date="2017" name="Nat. Ecol. Evol.">
        <title>Scallop genome provides insights into evolution of bilaterian karyotype and development.</title>
        <authorList>
            <person name="Wang S."/>
            <person name="Zhang J."/>
            <person name="Jiao W."/>
            <person name="Li J."/>
            <person name="Xun X."/>
            <person name="Sun Y."/>
            <person name="Guo X."/>
            <person name="Huan P."/>
            <person name="Dong B."/>
            <person name="Zhang L."/>
            <person name="Hu X."/>
            <person name="Sun X."/>
            <person name="Wang J."/>
            <person name="Zhao C."/>
            <person name="Wang Y."/>
            <person name="Wang D."/>
            <person name="Huang X."/>
            <person name="Wang R."/>
            <person name="Lv J."/>
            <person name="Li Y."/>
            <person name="Zhang Z."/>
            <person name="Liu B."/>
            <person name="Lu W."/>
            <person name="Hui Y."/>
            <person name="Liang J."/>
            <person name="Zhou Z."/>
            <person name="Hou R."/>
            <person name="Li X."/>
            <person name="Liu Y."/>
            <person name="Li H."/>
            <person name="Ning X."/>
            <person name="Lin Y."/>
            <person name="Zhao L."/>
            <person name="Xing Q."/>
            <person name="Dou J."/>
            <person name="Li Y."/>
            <person name="Mao J."/>
            <person name="Guo H."/>
            <person name="Dou H."/>
            <person name="Li T."/>
            <person name="Mu C."/>
            <person name="Jiang W."/>
            <person name="Fu Q."/>
            <person name="Fu X."/>
            <person name="Miao Y."/>
            <person name="Liu J."/>
            <person name="Yu Q."/>
            <person name="Li R."/>
            <person name="Liao H."/>
            <person name="Li X."/>
            <person name="Kong Y."/>
            <person name="Jiang Z."/>
            <person name="Chourrout D."/>
            <person name="Li R."/>
            <person name="Bao Z."/>
        </authorList>
    </citation>
    <scope>NUCLEOTIDE SEQUENCE [LARGE SCALE GENOMIC DNA]</scope>
    <source>
        <strain evidence="7 8">PY_sf001</strain>
    </source>
</reference>
<proteinExistence type="inferred from homology"/>
<dbReference type="GO" id="GO:0005634">
    <property type="term" value="C:nucleus"/>
    <property type="evidence" value="ECO:0007669"/>
    <property type="project" value="UniProtKB-SubCell"/>
</dbReference>
<evidence type="ECO:0000256" key="2">
    <source>
        <dbReference type="ARBA" id="ARBA00022499"/>
    </source>
</evidence>
<name>A0A210PF67_MIZYE</name>
<dbReference type="STRING" id="6573.A0A210PF67"/>
<protein>
    <submittedName>
        <fullName evidence="7">Fanconi anemia group D2 protein</fullName>
    </submittedName>
</protein>
<keyword evidence="8" id="KW-1185">Reference proteome</keyword>
<feature type="region of interest" description="Disordered" evidence="6">
    <location>
        <begin position="850"/>
        <end position="906"/>
    </location>
</feature>
<keyword evidence="2" id="KW-1017">Isopeptide bond</keyword>
<dbReference type="GO" id="GO:0070182">
    <property type="term" value="F:DNA polymerase binding"/>
    <property type="evidence" value="ECO:0007669"/>
    <property type="project" value="TreeGrafter"/>
</dbReference>
<comment type="similarity">
    <text evidence="5">Belongs to the Fanconi anemia protein FANCD2 family.</text>
</comment>
<dbReference type="Pfam" id="PF14631">
    <property type="entry name" value="FancD2"/>
    <property type="match status" value="1"/>
</dbReference>
<dbReference type="Proteomes" id="UP000242188">
    <property type="component" value="Unassembled WGS sequence"/>
</dbReference>
<dbReference type="PANTHER" id="PTHR32086:SF0">
    <property type="entry name" value="FANCONI ANEMIA GROUP D2 PROTEIN"/>
    <property type="match status" value="1"/>
</dbReference>
<dbReference type="EMBL" id="NEDP02076741">
    <property type="protein sequence ID" value="OWF35101.1"/>
    <property type="molecule type" value="Genomic_DNA"/>
</dbReference>
<evidence type="ECO:0000256" key="3">
    <source>
        <dbReference type="ARBA" id="ARBA00022843"/>
    </source>
</evidence>
<organism evidence="7 8">
    <name type="scientific">Mizuhopecten yessoensis</name>
    <name type="common">Japanese scallop</name>
    <name type="synonym">Patinopecten yessoensis</name>
    <dbReference type="NCBI Taxonomy" id="6573"/>
    <lineage>
        <taxon>Eukaryota</taxon>
        <taxon>Metazoa</taxon>
        <taxon>Spiralia</taxon>
        <taxon>Lophotrochozoa</taxon>
        <taxon>Mollusca</taxon>
        <taxon>Bivalvia</taxon>
        <taxon>Autobranchia</taxon>
        <taxon>Pteriomorphia</taxon>
        <taxon>Pectinida</taxon>
        <taxon>Pectinoidea</taxon>
        <taxon>Pectinidae</taxon>
        <taxon>Mizuhopecten</taxon>
    </lineage>
</organism>
<gene>
    <name evidence="7" type="ORF">KP79_PYT10936</name>
</gene>
<accession>A0A210PF67</accession>
<feature type="region of interest" description="Disordered" evidence="6">
    <location>
        <begin position="1"/>
        <end position="34"/>
    </location>
</feature>
<evidence type="ECO:0000313" key="7">
    <source>
        <dbReference type="EMBL" id="OWF35101.1"/>
    </source>
</evidence>
<dbReference type="GO" id="GO:0031573">
    <property type="term" value="P:mitotic intra-S DNA damage checkpoint signaling"/>
    <property type="evidence" value="ECO:0007669"/>
    <property type="project" value="TreeGrafter"/>
</dbReference>
<evidence type="ECO:0000256" key="6">
    <source>
        <dbReference type="SAM" id="MobiDB-lite"/>
    </source>
</evidence>
<comment type="caution">
    <text evidence="7">The sequence shown here is derived from an EMBL/GenBank/DDBJ whole genome shotgun (WGS) entry which is preliminary data.</text>
</comment>
<feature type="compositionally biased region" description="Basic residues" evidence="6">
    <location>
        <begin position="856"/>
        <end position="868"/>
    </location>
</feature>
<dbReference type="CDD" id="cd11721">
    <property type="entry name" value="FANCD2"/>
    <property type="match status" value="1"/>
</dbReference>
<dbReference type="GO" id="GO:0007129">
    <property type="term" value="P:homologous chromosome pairing at meiosis"/>
    <property type="evidence" value="ECO:0007669"/>
    <property type="project" value="TreeGrafter"/>
</dbReference>
<dbReference type="OrthoDB" id="27031at2759"/>
<dbReference type="InterPro" id="IPR016024">
    <property type="entry name" value="ARM-type_fold"/>
</dbReference>
<feature type="compositionally biased region" description="Acidic residues" evidence="6">
    <location>
        <begin position="1405"/>
        <end position="1429"/>
    </location>
</feature>
<evidence type="ECO:0000256" key="4">
    <source>
        <dbReference type="ARBA" id="ARBA00023242"/>
    </source>
</evidence>
<comment type="subcellular location">
    <subcellularLocation>
        <location evidence="1">Nucleus</location>
    </subcellularLocation>
</comment>
<dbReference type="SUPFAM" id="SSF48371">
    <property type="entry name" value="ARM repeat"/>
    <property type="match status" value="1"/>
</dbReference>
<evidence type="ECO:0000256" key="5">
    <source>
        <dbReference type="ARBA" id="ARBA00093456"/>
    </source>
</evidence>
<sequence>MGGDRSRTSSKRKGSDHRDDRQKGALAKKRKSSDEEENYVSDSVFCQLLSKCGLTLKKGGKFNTLNVDQAVFQRNLHLALKRHDNYPEVVDEFVDGFQEFIEDQSRFHYSLLPTNTTSDCDSARSGGQDCAIRLMLGVDLLQPKLMNTLLEKLAEFMEDEDSIFDHGEKVNIPRLLMSQFRWLDSIINGKEVTNKMLEMIGIVSLDIQREIITCLPEVVEDSEHGEVAKALREILVQNNQLTVPILDALSNLTLSPELLSEVRGSVLQTLASVKMEDLPVVIKFLLQSVNNQDAPEVVEEIRSNLDFNSSFAPTISSTPFSTQAGKRGSKSEIESARGSELLTLDAIKSGIRFQKCVAEAWIKVIDGVKQPGDHKVIDIFILLILHSTNRKKPVESLFRNKIRAGGFTEVLVQAAFGAHSQVMRDYFPSILSLAEALLRSPEPAVVYFACAMYRGAFTAFDSFCQQEIVGNLVTHIGIGFEGEIDSSLDILAELVDTHLSKMAPFAIFVKGVLDYLDNLSVMQIRKLYSMLSMLAFRNPQEGGLIQDDLHILIRKQLSSNSPKYKRMGVIGAIMIIKSIAYKRYVTNTVLTQLESVPLSDDLYKQVVSLLQMVKTSSSRTPEVAALFMDELAAVIRRGQMDSKVETWISENVITDFQDDYVVDIEEIPDKSKYMIPFETKYSLDDDAEGSIAINIIPLVEFSTKDKKKQQPNKNENGRSPDPVCLSPHFRLLQICEEKQQGDLTNIDALLGCPLLLPTPEIFEKITSLSRREKEIVCTAVFAGLNWFRETVNAFAPHDDLEMKGKVITRVQNITELQGLLEKCLAATPNFKPPPANFDWYECPTPVLQTASGESKGKKKGRKAGKKKKGDKENSPDEESDENSKDSTVLDKTTADTQVDKGTEQSDKSVVNLSSYRPFFRELDISVFTILHTGTVIDQALDTDFNTKATTELSIRPKQLEFLLEDLTSKLSHILIASTSTRRSFFKTKPGKNIGFSHLDQYCPKRIAVKAVKLLPALCNHLEGASGFFQTMIAENDGLVDGPGSNGPEAGLMGSCFQLLLQALLSLFSWNGFLMTENKALLKEALGILVARIKTFTASQTGLQELVKTSHQYVANFANTVPNLTTAVTVLKVLITLGDKVNTDDLQVKIVAMSEEFLKREWLGTDGEKEKGAKHNENLQFVLRTYLGCSEDSLSSVETIATKGITELLETDNNGSSDLYPTLTKHSFPVFYRIMFYELIGCLKTISPVKQSDSREVKLDCLLRWNQAVRILHIMVNLIKAFDGRVLLGTALKCGRQFLDIFLRQGMPLLDNMFRSHRDDVQSLLKNLQLSTRALHHMCGHSKIMKNLALTNQVPFLKKSLEAFVYRVKVMLTVNKCLEAFWLGNLKNRDLKGEEIMSQASVVEERNEDESDEEETVPEDEEESDVEMDNQSEAGSDRTKENSDNESCSEIF</sequence>
<evidence type="ECO:0000256" key="1">
    <source>
        <dbReference type="ARBA" id="ARBA00004123"/>
    </source>
</evidence>
<keyword evidence="4" id="KW-0539">Nucleus</keyword>
<dbReference type="PANTHER" id="PTHR32086">
    <property type="entry name" value="FANCONI ANEMIA GROUP D2 PROTEIN"/>
    <property type="match status" value="1"/>
</dbReference>
<evidence type="ECO:0000313" key="8">
    <source>
        <dbReference type="Proteomes" id="UP000242188"/>
    </source>
</evidence>
<dbReference type="GO" id="GO:0000793">
    <property type="term" value="C:condensed chromosome"/>
    <property type="evidence" value="ECO:0007669"/>
    <property type="project" value="TreeGrafter"/>
</dbReference>
<dbReference type="GO" id="GO:0036297">
    <property type="term" value="P:interstrand cross-link repair"/>
    <property type="evidence" value="ECO:0007669"/>
    <property type="project" value="TreeGrafter"/>
</dbReference>
<feature type="compositionally biased region" description="Basic and acidic residues" evidence="6">
    <location>
        <begin position="897"/>
        <end position="906"/>
    </location>
</feature>
<keyword evidence="3" id="KW-0832">Ubl conjugation</keyword>